<dbReference type="Pfam" id="PF17753">
    <property type="entry name" value="Ig_mannosidase"/>
    <property type="match status" value="1"/>
</dbReference>
<dbReference type="SUPFAM" id="SSF49303">
    <property type="entry name" value="beta-Galactosidase/glucuronidase domain"/>
    <property type="match status" value="2"/>
</dbReference>
<evidence type="ECO:0000256" key="5">
    <source>
        <dbReference type="ARBA" id="ARBA00023180"/>
    </source>
</evidence>
<dbReference type="InterPro" id="IPR041447">
    <property type="entry name" value="Mannosidase_ig"/>
</dbReference>
<dbReference type="Gene3D" id="2.60.120.260">
    <property type="entry name" value="Galactose-binding domain-like"/>
    <property type="match status" value="1"/>
</dbReference>
<dbReference type="Pfam" id="PF22666">
    <property type="entry name" value="Glyco_hydro_2_N2"/>
    <property type="match status" value="1"/>
</dbReference>
<organism evidence="10 11">
    <name type="scientific">Candidatus Ornithospirochaeta stercoripullorum</name>
    <dbReference type="NCBI Taxonomy" id="2840899"/>
    <lineage>
        <taxon>Bacteria</taxon>
        <taxon>Pseudomonadati</taxon>
        <taxon>Spirochaetota</taxon>
        <taxon>Spirochaetia</taxon>
        <taxon>Spirochaetales</taxon>
        <taxon>Spirochaetaceae</taxon>
        <taxon>Spirochaetaceae incertae sedis</taxon>
        <taxon>Candidatus Ornithospirochaeta</taxon>
    </lineage>
</organism>
<dbReference type="PANTHER" id="PTHR43730">
    <property type="entry name" value="BETA-MANNOSIDASE"/>
    <property type="match status" value="1"/>
</dbReference>
<dbReference type="InterPro" id="IPR050887">
    <property type="entry name" value="Beta-mannosidase_GH2"/>
</dbReference>
<dbReference type="Gene3D" id="2.60.40.10">
    <property type="entry name" value="Immunoglobulins"/>
    <property type="match status" value="2"/>
</dbReference>
<reference evidence="10" key="1">
    <citation type="submission" date="2020-10" db="EMBL/GenBank/DDBJ databases">
        <authorList>
            <person name="Gilroy R."/>
        </authorList>
    </citation>
    <scope>NUCLEOTIDE SEQUENCE</scope>
    <source>
        <strain evidence="10">7293</strain>
    </source>
</reference>
<evidence type="ECO:0000313" key="11">
    <source>
        <dbReference type="Proteomes" id="UP000823615"/>
    </source>
</evidence>
<dbReference type="InterPro" id="IPR041625">
    <property type="entry name" value="Beta-mannosidase_Ig"/>
</dbReference>
<feature type="domain" description="Beta-mannosidase Ig-fold" evidence="7">
    <location>
        <begin position="561"/>
        <end position="630"/>
    </location>
</feature>
<dbReference type="InterPro" id="IPR017853">
    <property type="entry name" value="GH"/>
</dbReference>
<keyword evidence="4" id="KW-0378">Hydrolase</keyword>
<dbReference type="Gene3D" id="3.20.20.80">
    <property type="entry name" value="Glycosidases"/>
    <property type="match status" value="1"/>
</dbReference>
<dbReference type="EMBL" id="JADIMT010000023">
    <property type="protein sequence ID" value="MBO8435617.1"/>
    <property type="molecule type" value="Genomic_DNA"/>
</dbReference>
<dbReference type="Pfam" id="PF17786">
    <property type="entry name" value="Mannosidase_ig"/>
    <property type="match status" value="1"/>
</dbReference>
<feature type="domain" description="Mannosidase Ig/CBM-like" evidence="8">
    <location>
        <begin position="467"/>
        <end position="548"/>
    </location>
</feature>
<name>A0A9D9DWS1_9SPIO</name>
<dbReference type="InterPro" id="IPR013783">
    <property type="entry name" value="Ig-like_fold"/>
</dbReference>
<proteinExistence type="predicted"/>
<keyword evidence="5" id="KW-0325">Glycoprotein</keyword>
<gene>
    <name evidence="10" type="ORF">IAA97_01370</name>
</gene>
<comment type="caution">
    <text evidence="10">The sequence shown here is derived from an EMBL/GenBank/DDBJ whole genome shotgun (WGS) entry which is preliminary data.</text>
</comment>
<comment type="catalytic activity">
    <reaction evidence="1">
        <text>Hydrolysis of terminal, non-reducing beta-D-mannose residues in beta-D-mannosides.</text>
        <dbReference type="EC" id="3.2.1.25"/>
    </reaction>
</comment>
<reference evidence="10" key="2">
    <citation type="journal article" date="2021" name="PeerJ">
        <title>Extensive microbial diversity within the chicken gut microbiome revealed by metagenomics and culture.</title>
        <authorList>
            <person name="Gilroy R."/>
            <person name="Ravi A."/>
            <person name="Getino M."/>
            <person name="Pursley I."/>
            <person name="Horton D.L."/>
            <person name="Alikhan N.F."/>
            <person name="Baker D."/>
            <person name="Gharbi K."/>
            <person name="Hall N."/>
            <person name="Watson M."/>
            <person name="Adriaenssens E.M."/>
            <person name="Foster-Nyarko E."/>
            <person name="Jarju S."/>
            <person name="Secka A."/>
            <person name="Antonio M."/>
            <person name="Oren A."/>
            <person name="Chaudhuri R.R."/>
            <person name="La Ragione R."/>
            <person name="Hildebrand F."/>
            <person name="Pallen M.J."/>
        </authorList>
    </citation>
    <scope>NUCLEOTIDE SEQUENCE</scope>
    <source>
        <strain evidence="10">7293</strain>
    </source>
</reference>
<evidence type="ECO:0000259" key="8">
    <source>
        <dbReference type="Pfam" id="PF17786"/>
    </source>
</evidence>
<evidence type="ECO:0000256" key="2">
    <source>
        <dbReference type="ARBA" id="ARBA00004740"/>
    </source>
</evidence>
<dbReference type="InterPro" id="IPR008979">
    <property type="entry name" value="Galactose-bd-like_sf"/>
</dbReference>
<dbReference type="GO" id="GO:0006516">
    <property type="term" value="P:glycoprotein catabolic process"/>
    <property type="evidence" value="ECO:0007669"/>
    <property type="project" value="TreeGrafter"/>
</dbReference>
<comment type="pathway">
    <text evidence="2">Glycan metabolism; N-glycan degradation.</text>
</comment>
<dbReference type="EC" id="3.2.1.25" evidence="3"/>
<evidence type="ECO:0000313" key="10">
    <source>
        <dbReference type="EMBL" id="MBO8435617.1"/>
    </source>
</evidence>
<accession>A0A9D9DWS1</accession>
<evidence type="ECO:0000256" key="1">
    <source>
        <dbReference type="ARBA" id="ARBA00000829"/>
    </source>
</evidence>
<evidence type="ECO:0000256" key="6">
    <source>
        <dbReference type="ARBA" id="ARBA00023295"/>
    </source>
</evidence>
<dbReference type="GO" id="GO:0004567">
    <property type="term" value="F:beta-mannosidase activity"/>
    <property type="evidence" value="ECO:0007669"/>
    <property type="project" value="UniProtKB-EC"/>
</dbReference>
<feature type="domain" description="Beta-mannosidase-like galactose-binding" evidence="9">
    <location>
        <begin position="29"/>
        <end position="132"/>
    </location>
</feature>
<dbReference type="InterPro" id="IPR054593">
    <property type="entry name" value="Beta-mannosidase-like_N2"/>
</dbReference>
<evidence type="ECO:0000256" key="4">
    <source>
        <dbReference type="ARBA" id="ARBA00022801"/>
    </source>
</evidence>
<keyword evidence="6" id="KW-0326">Glycosidase</keyword>
<dbReference type="PANTHER" id="PTHR43730:SF1">
    <property type="entry name" value="BETA-MANNOSIDASE"/>
    <property type="match status" value="1"/>
</dbReference>
<dbReference type="SUPFAM" id="SSF51445">
    <property type="entry name" value="(Trans)glycosidases"/>
    <property type="match status" value="1"/>
</dbReference>
<evidence type="ECO:0000256" key="3">
    <source>
        <dbReference type="ARBA" id="ARBA00012754"/>
    </source>
</evidence>
<protein>
    <recommendedName>
        <fullName evidence="3">beta-mannosidase</fullName>
        <ecNumber evidence="3">3.2.1.25</ecNumber>
    </recommendedName>
</protein>
<sequence>MVRTELNGIWKLNALSPMRSSGIEQGREWEMNIPGSIHDTLLSFGLIAEPYYGDGIMKDVWVGESAWSIKCNFTAEKSKLMMLDCPSLSPAAIIVNGKEAGRTKTEGAPLSLDISTIAKEGENTLDFIFSGAGLNQAGAERIFPGIWAPVSILSDDIIIFHKPEIDTIKEKSGWKIAIKVQAVAAEDTDLPYTITFKGDTSTGFLSFKKGTSSSTLTLDAGDVSLWWPQGTGGQPLYPISINLSGMQFDEDIAFATIRSDTDGVECNGMRIFVKGAVLGKENLIPSRSNTSSTERLLRSASEAGLNTIITSNHDSKLKQSAARNGLMLFNCEAPDDLFSSPSFPSKWTMEKIWKDDERNIASATADLHGGMTGEILSSLVSSFLFPQTEGKLVYLSQIKAAETARKETDRRRARGNNGIILATLTDPWPAISDSAIEYGGKWKLLSYASRAFFSPLQPIIVNDGRIVSLYFVNDTLQEVEAEFSIKLRDFSGGKKETREYSAKADPCSIVKVAEYPLFRVDTTNTFLYVKMSTKDLLRERTILLDKPKKLKLENPMMASETTQTGPRTFAVKLTAEKPAFCVALDCNMRGTFSDNMISVRPSAEKTIFFKAEEDITLEQFTADLKVMDLYTAMH</sequence>
<dbReference type="Proteomes" id="UP000823615">
    <property type="component" value="Unassembled WGS sequence"/>
</dbReference>
<dbReference type="AlphaFoldDB" id="A0A9D9DWS1"/>
<evidence type="ECO:0000259" key="7">
    <source>
        <dbReference type="Pfam" id="PF17753"/>
    </source>
</evidence>
<dbReference type="InterPro" id="IPR036156">
    <property type="entry name" value="Beta-gal/glucu_dom_sf"/>
</dbReference>
<evidence type="ECO:0000259" key="9">
    <source>
        <dbReference type="Pfam" id="PF22666"/>
    </source>
</evidence>
<dbReference type="SUPFAM" id="SSF49785">
    <property type="entry name" value="Galactose-binding domain-like"/>
    <property type="match status" value="1"/>
</dbReference>